<dbReference type="PANTHER" id="PTHR23236">
    <property type="entry name" value="EUKARYOTIC TRANSLATION INITIATION FACTOR 4B/4H"/>
    <property type="match status" value="1"/>
</dbReference>
<dbReference type="PANTHER" id="PTHR23236:SF11">
    <property type="entry name" value="EUKARYOTIC TRANSLATION INITIATION FACTOR 4H"/>
    <property type="match status" value="1"/>
</dbReference>
<accession>A0A182Q8T7</accession>
<protein>
    <recommendedName>
        <fullName evidence="4">RRM domain-containing protein</fullName>
    </recommendedName>
</protein>
<dbReference type="Pfam" id="PF00076">
    <property type="entry name" value="RRM_1"/>
    <property type="match status" value="2"/>
</dbReference>
<dbReference type="InterPro" id="IPR000504">
    <property type="entry name" value="RRM_dom"/>
</dbReference>
<evidence type="ECO:0000259" key="4">
    <source>
        <dbReference type="PROSITE" id="PS50102"/>
    </source>
</evidence>
<reference evidence="5" key="2">
    <citation type="submission" date="2020-05" db="UniProtKB">
        <authorList>
            <consortium name="EnsemblMetazoa"/>
        </authorList>
    </citation>
    <scope>IDENTIFICATION</scope>
    <source>
        <strain evidence="5">FAR1</strain>
    </source>
</reference>
<organism evidence="5 6">
    <name type="scientific">Anopheles farauti</name>
    <dbReference type="NCBI Taxonomy" id="69004"/>
    <lineage>
        <taxon>Eukaryota</taxon>
        <taxon>Metazoa</taxon>
        <taxon>Ecdysozoa</taxon>
        <taxon>Arthropoda</taxon>
        <taxon>Hexapoda</taxon>
        <taxon>Insecta</taxon>
        <taxon>Pterygota</taxon>
        <taxon>Neoptera</taxon>
        <taxon>Endopterygota</taxon>
        <taxon>Diptera</taxon>
        <taxon>Nematocera</taxon>
        <taxon>Culicoidea</taxon>
        <taxon>Culicidae</taxon>
        <taxon>Anophelinae</taxon>
        <taxon>Anopheles</taxon>
    </lineage>
</organism>
<feature type="domain" description="RRM" evidence="4">
    <location>
        <begin position="223"/>
        <end position="294"/>
    </location>
</feature>
<dbReference type="EnsemblMetazoa" id="AFAF005347-RA">
    <property type="protein sequence ID" value="AFAF005347-PA"/>
    <property type="gene ID" value="AFAF005347"/>
</dbReference>
<evidence type="ECO:0000313" key="6">
    <source>
        <dbReference type="Proteomes" id="UP000075886"/>
    </source>
</evidence>
<feature type="compositionally biased region" description="Acidic residues" evidence="3">
    <location>
        <begin position="63"/>
        <end position="105"/>
    </location>
</feature>
<dbReference type="EMBL" id="AXCN02000243">
    <property type="status" value="NOT_ANNOTATED_CDS"/>
    <property type="molecule type" value="Genomic_DNA"/>
</dbReference>
<evidence type="ECO:0000256" key="1">
    <source>
        <dbReference type="ARBA" id="ARBA00022884"/>
    </source>
</evidence>
<evidence type="ECO:0000256" key="2">
    <source>
        <dbReference type="PROSITE-ProRule" id="PRU00176"/>
    </source>
</evidence>
<feature type="domain" description="RRM" evidence="4">
    <location>
        <begin position="129"/>
        <end position="215"/>
    </location>
</feature>
<dbReference type="Proteomes" id="UP000075886">
    <property type="component" value="Unassembled WGS sequence"/>
</dbReference>
<dbReference type="VEuPathDB" id="VectorBase:AFAF005347"/>
<dbReference type="GO" id="GO:0003723">
    <property type="term" value="F:RNA binding"/>
    <property type="evidence" value="ECO:0007669"/>
    <property type="project" value="UniProtKB-UniRule"/>
</dbReference>
<dbReference type="Gene3D" id="3.30.70.330">
    <property type="match status" value="2"/>
</dbReference>
<dbReference type="PROSITE" id="PS50102">
    <property type="entry name" value="RRM"/>
    <property type="match status" value="2"/>
</dbReference>
<feature type="compositionally biased region" description="Acidic residues" evidence="3">
    <location>
        <begin position="35"/>
        <end position="49"/>
    </location>
</feature>
<feature type="region of interest" description="Disordered" evidence="3">
    <location>
        <begin position="314"/>
        <end position="365"/>
    </location>
</feature>
<feature type="compositionally biased region" description="Basic residues" evidence="3">
    <location>
        <begin position="20"/>
        <end position="29"/>
    </location>
</feature>
<sequence length="382" mass="42682">MKKFIEKKSKKGVAPTSKGIVKKKKKSLKLKPAPEDNEANEDSEQDENEVAPAPIKSVRPVADDESEGDEDEEYDGGDEDVKDDHDFEDDQNMPSDDDSEDDEDQAPPAKKKQPSEETAAEKTSKGKEYSVFVGNLPPTITLRSLKSMFKPYGTIQTLRIRNADGQRVFYKKDLKNVKSLIAFVRFSSKEEVQAACAENGKMIGDNRIRVCPHDQKQIGSVKATVFVGNIHKGTTENELYDFFSRAGDIEYIRQIENKCIAYVCFKSSTGRKKALKMDREKLNNRPLRIQEIDTQRSNWRLNKKGHVVKKNQLANKSGQKANAAGGDKGKKNVSADFHGTVTNEKSKNKKGQSFKSGKGSVKHKKMLAGKLKAAMVRKPIKA</sequence>
<reference evidence="6" key="1">
    <citation type="submission" date="2014-01" db="EMBL/GenBank/DDBJ databases">
        <title>The Genome Sequence of Anopheles farauti FAR1 (V2).</title>
        <authorList>
            <consortium name="The Broad Institute Genomics Platform"/>
            <person name="Neafsey D.E."/>
            <person name="Besansky N."/>
            <person name="Howell P."/>
            <person name="Walton C."/>
            <person name="Young S.K."/>
            <person name="Zeng Q."/>
            <person name="Gargeya S."/>
            <person name="Fitzgerald M."/>
            <person name="Haas B."/>
            <person name="Abouelleil A."/>
            <person name="Allen A.W."/>
            <person name="Alvarado L."/>
            <person name="Arachchi H.M."/>
            <person name="Berlin A.M."/>
            <person name="Chapman S.B."/>
            <person name="Gainer-Dewar J."/>
            <person name="Goldberg J."/>
            <person name="Griggs A."/>
            <person name="Gujja S."/>
            <person name="Hansen M."/>
            <person name="Howarth C."/>
            <person name="Imamovic A."/>
            <person name="Ireland A."/>
            <person name="Larimer J."/>
            <person name="McCowan C."/>
            <person name="Murphy C."/>
            <person name="Pearson M."/>
            <person name="Poon T.W."/>
            <person name="Priest M."/>
            <person name="Roberts A."/>
            <person name="Saif S."/>
            <person name="Shea T."/>
            <person name="Sisk P."/>
            <person name="Sykes S."/>
            <person name="Wortman J."/>
            <person name="Nusbaum C."/>
            <person name="Birren B."/>
        </authorList>
    </citation>
    <scope>NUCLEOTIDE SEQUENCE [LARGE SCALE GENOMIC DNA]</scope>
    <source>
        <strain evidence="6">FAR1</strain>
    </source>
</reference>
<dbReference type="InterPro" id="IPR035979">
    <property type="entry name" value="RBD_domain_sf"/>
</dbReference>
<dbReference type="SMART" id="SM00360">
    <property type="entry name" value="RRM"/>
    <property type="match status" value="2"/>
</dbReference>
<dbReference type="STRING" id="69004.A0A182Q8T7"/>
<dbReference type="SUPFAM" id="SSF54928">
    <property type="entry name" value="RNA-binding domain, RBD"/>
    <property type="match status" value="2"/>
</dbReference>
<feature type="region of interest" description="Disordered" evidence="3">
    <location>
        <begin position="1"/>
        <end position="126"/>
    </location>
</feature>
<dbReference type="AlphaFoldDB" id="A0A182Q8T7"/>
<keyword evidence="6" id="KW-1185">Reference proteome</keyword>
<keyword evidence="1 2" id="KW-0694">RNA-binding</keyword>
<evidence type="ECO:0000256" key="3">
    <source>
        <dbReference type="SAM" id="MobiDB-lite"/>
    </source>
</evidence>
<feature type="compositionally biased region" description="Basic and acidic residues" evidence="3">
    <location>
        <begin position="113"/>
        <end position="126"/>
    </location>
</feature>
<dbReference type="InterPro" id="IPR012677">
    <property type="entry name" value="Nucleotide-bd_a/b_plait_sf"/>
</dbReference>
<evidence type="ECO:0000313" key="5">
    <source>
        <dbReference type="EnsemblMetazoa" id="AFAF005347-PA"/>
    </source>
</evidence>
<name>A0A182Q8T7_9DIPT</name>
<proteinExistence type="predicted"/>